<dbReference type="Pfam" id="PF00027">
    <property type="entry name" value="cNMP_binding"/>
    <property type="match status" value="1"/>
</dbReference>
<dbReference type="OrthoDB" id="9798104at2"/>
<evidence type="ECO:0000313" key="8">
    <source>
        <dbReference type="Proteomes" id="UP000270678"/>
    </source>
</evidence>
<dbReference type="CDD" id="cd00038">
    <property type="entry name" value="CAP_ED"/>
    <property type="match status" value="1"/>
</dbReference>
<evidence type="ECO:0000256" key="3">
    <source>
        <dbReference type="ARBA" id="ARBA00023159"/>
    </source>
</evidence>
<dbReference type="InterPro" id="IPR000595">
    <property type="entry name" value="cNMP-bd_dom"/>
</dbReference>
<dbReference type="Gene3D" id="2.60.120.10">
    <property type="entry name" value="Jelly Rolls"/>
    <property type="match status" value="1"/>
</dbReference>
<dbReference type="SMART" id="SM00100">
    <property type="entry name" value="cNMP"/>
    <property type="match status" value="1"/>
</dbReference>
<keyword evidence="4" id="KW-0804">Transcription</keyword>
<gene>
    <name evidence="7" type="ORF">EI981_01785</name>
</gene>
<dbReference type="SMART" id="SM00419">
    <property type="entry name" value="HTH_CRP"/>
    <property type="match status" value="1"/>
</dbReference>
<evidence type="ECO:0000256" key="1">
    <source>
        <dbReference type="ARBA" id="ARBA00023015"/>
    </source>
</evidence>
<accession>A0A3Q9I5W2</accession>
<dbReference type="PRINTS" id="PR00034">
    <property type="entry name" value="HTHCRP"/>
</dbReference>
<dbReference type="InterPro" id="IPR036388">
    <property type="entry name" value="WH-like_DNA-bd_sf"/>
</dbReference>
<dbReference type="RefSeq" id="WP_126994883.1">
    <property type="nucleotide sequence ID" value="NZ_CP034346.1"/>
</dbReference>
<protein>
    <submittedName>
        <fullName evidence="7">Crp/Fnr family transcriptional regulator</fullName>
    </submittedName>
</protein>
<feature type="domain" description="HTH crp-type" evidence="6">
    <location>
        <begin position="153"/>
        <end position="220"/>
    </location>
</feature>
<sequence>MNNCSHAQNHANCIVSVPIFGGLNHEEMLEIAYITSARTFKKGEMIYMAGDMSGKLHVLHTGKVKVSRFNPNGKEQVIRVIGPGEFMGEFSLFSSVPLTDNAEALETSTMCIIEGSKLMELMGKYPTIAFKVMDVLSKRLEKAENLIEEISLTSVEQRVAGALLTSADVKGNIVLGMKKGDFASQLGMSQETLSRKLAAFQDEGIIELIGHKKIKILDIAGLSSKRDTAINDAPS</sequence>
<dbReference type="EMBL" id="CP034346">
    <property type="protein sequence ID" value="AZS13322.1"/>
    <property type="molecule type" value="Genomic_DNA"/>
</dbReference>
<dbReference type="Proteomes" id="UP000270678">
    <property type="component" value="Chromosome"/>
</dbReference>
<dbReference type="Gene3D" id="1.10.10.10">
    <property type="entry name" value="Winged helix-like DNA-binding domain superfamily/Winged helix DNA-binding domain"/>
    <property type="match status" value="1"/>
</dbReference>
<reference evidence="8" key="1">
    <citation type="submission" date="2018-12" db="EMBL/GenBank/DDBJ databases">
        <title>Complete genome sequence of Paenibacillus sp. MBLB1234.</title>
        <authorList>
            <person name="Nam Y.-D."/>
            <person name="Kang J."/>
            <person name="Chung W.-H."/>
            <person name="Park Y.S."/>
        </authorList>
    </citation>
    <scope>NUCLEOTIDE SEQUENCE [LARGE SCALE GENOMIC DNA]</scope>
    <source>
        <strain evidence="8">MBLB1234</strain>
    </source>
</reference>
<dbReference type="InterPro" id="IPR050397">
    <property type="entry name" value="Env_Response_Regulators"/>
</dbReference>
<keyword evidence="8" id="KW-1185">Reference proteome</keyword>
<dbReference type="InterPro" id="IPR018490">
    <property type="entry name" value="cNMP-bd_dom_sf"/>
</dbReference>
<organism evidence="7 8">
    <name type="scientific">Paenibacillus lutimineralis</name>
    <dbReference type="NCBI Taxonomy" id="2707005"/>
    <lineage>
        <taxon>Bacteria</taxon>
        <taxon>Bacillati</taxon>
        <taxon>Bacillota</taxon>
        <taxon>Bacilli</taxon>
        <taxon>Bacillales</taxon>
        <taxon>Paenibacillaceae</taxon>
        <taxon>Paenibacillus</taxon>
    </lineage>
</organism>
<dbReference type="AlphaFoldDB" id="A0A3Q9I5W2"/>
<keyword evidence="3" id="KW-0010">Activator</keyword>
<evidence type="ECO:0000259" key="5">
    <source>
        <dbReference type="PROSITE" id="PS50042"/>
    </source>
</evidence>
<evidence type="ECO:0000256" key="4">
    <source>
        <dbReference type="ARBA" id="ARBA00023163"/>
    </source>
</evidence>
<dbReference type="SUPFAM" id="SSF46785">
    <property type="entry name" value="Winged helix' DNA-binding domain"/>
    <property type="match status" value="1"/>
</dbReference>
<evidence type="ECO:0000259" key="6">
    <source>
        <dbReference type="PROSITE" id="PS51063"/>
    </source>
</evidence>
<evidence type="ECO:0000256" key="2">
    <source>
        <dbReference type="ARBA" id="ARBA00023125"/>
    </source>
</evidence>
<keyword evidence="2" id="KW-0238">DNA-binding</keyword>
<evidence type="ECO:0000313" key="7">
    <source>
        <dbReference type="EMBL" id="AZS13322.1"/>
    </source>
</evidence>
<dbReference type="PANTHER" id="PTHR24567:SF28">
    <property type="entry name" value="LISTERIOLYSIN REGULATORY PROTEIN"/>
    <property type="match status" value="1"/>
</dbReference>
<dbReference type="Pfam" id="PF13545">
    <property type="entry name" value="HTH_Crp_2"/>
    <property type="match status" value="1"/>
</dbReference>
<dbReference type="InterPro" id="IPR014710">
    <property type="entry name" value="RmlC-like_jellyroll"/>
</dbReference>
<dbReference type="GO" id="GO:0005829">
    <property type="term" value="C:cytosol"/>
    <property type="evidence" value="ECO:0007669"/>
    <property type="project" value="TreeGrafter"/>
</dbReference>
<proteinExistence type="predicted"/>
<dbReference type="GO" id="GO:0003677">
    <property type="term" value="F:DNA binding"/>
    <property type="evidence" value="ECO:0007669"/>
    <property type="project" value="UniProtKB-KW"/>
</dbReference>
<keyword evidence="1" id="KW-0805">Transcription regulation</keyword>
<name>A0A3Q9I5W2_9BACL</name>
<feature type="domain" description="Cyclic nucleotide-binding" evidence="5">
    <location>
        <begin position="19"/>
        <end position="139"/>
    </location>
</feature>
<dbReference type="InterPro" id="IPR036390">
    <property type="entry name" value="WH_DNA-bd_sf"/>
</dbReference>
<dbReference type="GO" id="GO:0003700">
    <property type="term" value="F:DNA-binding transcription factor activity"/>
    <property type="evidence" value="ECO:0007669"/>
    <property type="project" value="TreeGrafter"/>
</dbReference>
<dbReference type="KEGG" id="plut:EI981_01785"/>
<dbReference type="PANTHER" id="PTHR24567">
    <property type="entry name" value="CRP FAMILY TRANSCRIPTIONAL REGULATORY PROTEIN"/>
    <property type="match status" value="1"/>
</dbReference>
<dbReference type="PROSITE" id="PS50042">
    <property type="entry name" value="CNMP_BINDING_3"/>
    <property type="match status" value="1"/>
</dbReference>
<dbReference type="InterPro" id="IPR012318">
    <property type="entry name" value="HTH_CRP"/>
</dbReference>
<dbReference type="SUPFAM" id="SSF51206">
    <property type="entry name" value="cAMP-binding domain-like"/>
    <property type="match status" value="1"/>
</dbReference>
<dbReference type="PROSITE" id="PS51063">
    <property type="entry name" value="HTH_CRP_2"/>
    <property type="match status" value="1"/>
</dbReference>